<feature type="transmembrane region" description="Helical" evidence="8">
    <location>
        <begin position="141"/>
        <end position="156"/>
    </location>
</feature>
<evidence type="ECO:0000256" key="4">
    <source>
        <dbReference type="ARBA" id="ARBA00022679"/>
    </source>
</evidence>
<evidence type="ECO:0000256" key="5">
    <source>
        <dbReference type="ARBA" id="ARBA00022692"/>
    </source>
</evidence>
<feature type="transmembrane region" description="Helical" evidence="8">
    <location>
        <begin position="168"/>
        <end position="192"/>
    </location>
</feature>
<name>A0A066YJW9_9ACTN</name>
<dbReference type="GO" id="GO:0005886">
    <property type="term" value="C:plasma membrane"/>
    <property type="evidence" value="ECO:0007669"/>
    <property type="project" value="UniProtKB-SubCell"/>
</dbReference>
<comment type="subcellular location">
    <subcellularLocation>
        <location evidence="1">Cell membrane</location>
        <topology evidence="1">Multi-pass membrane protein</topology>
    </subcellularLocation>
</comment>
<evidence type="ECO:0000256" key="8">
    <source>
        <dbReference type="SAM" id="Phobius"/>
    </source>
</evidence>
<dbReference type="Proteomes" id="UP000027178">
    <property type="component" value="Unassembled WGS sequence"/>
</dbReference>
<dbReference type="HOGENOM" id="CLU_037625_0_0_11"/>
<dbReference type="GO" id="GO:0009103">
    <property type="term" value="P:lipopolysaccharide biosynthetic process"/>
    <property type="evidence" value="ECO:0007669"/>
    <property type="project" value="UniProtKB-ARBA"/>
</dbReference>
<proteinExistence type="predicted"/>
<dbReference type="PANTHER" id="PTHR33908">
    <property type="entry name" value="MANNOSYLTRANSFERASE YKCB-RELATED"/>
    <property type="match status" value="1"/>
</dbReference>
<evidence type="ECO:0000256" key="2">
    <source>
        <dbReference type="ARBA" id="ARBA00022475"/>
    </source>
</evidence>
<keyword evidence="11" id="KW-1185">Reference proteome</keyword>
<keyword evidence="4" id="KW-0808">Transferase</keyword>
<dbReference type="EMBL" id="JNBY01000141">
    <property type="protein sequence ID" value="KDN81467.1"/>
    <property type="molecule type" value="Genomic_DNA"/>
</dbReference>
<dbReference type="RefSeq" id="WP_051653662.1">
    <property type="nucleotide sequence ID" value="NZ_KK853997.1"/>
</dbReference>
<evidence type="ECO:0000259" key="9">
    <source>
        <dbReference type="Pfam" id="PF13231"/>
    </source>
</evidence>
<feature type="transmembrane region" description="Helical" evidence="8">
    <location>
        <begin position="332"/>
        <end position="353"/>
    </location>
</feature>
<sequence length="502" mass="53427">MDIRGNGSTTTAALSRFACGPVLAVAAAVTALQSALAGRYGFHRDELYFLVAGRHLAWGYVDQPPLTPLLGRLSTAVFGDSPLGLRMVAVLLCAGTIVLTALAARELGARRGGQTLAAAGAAVSAMVLALGHMLSTASFDLFAWTGIGVLVLRLLRTGERRWWPAIGAAVGVALLNKDLVLLLAAALLPSIAWTGDRRVLRGPWPWVGALLAVLVAGPNLYWQARHGWPQLTVASGISDQDGVANRLTFVPMQLLYLSPVLIPVWLAGLRRLRGEAELSWARPLAYGYLGLCALVLLLGGKPYYALPPLLLVMAAGCQPAVERMWPVPRRRVRLVGVLLLAAAVNAVITLPVLPARQLAALAWVYPESAEQVGWPELAGAAGAGWARIPAEQRGRAVVFTSNYGEAGALARYGGGFGLPAPYSGHMSFADWGPPPDSATGPVLLIHPAPYPKVESAFRDCREVARVDNGHGLANQEQHAPILLCAGTVAPWSELWPRLRHFY</sequence>
<dbReference type="eggNOG" id="COG1807">
    <property type="taxonomic scope" value="Bacteria"/>
</dbReference>
<feature type="transmembrane region" description="Helical" evidence="8">
    <location>
        <begin position="243"/>
        <end position="265"/>
    </location>
</feature>
<accession>A0A066YJW9</accession>
<dbReference type="OrthoDB" id="5166595at2"/>
<dbReference type="AlphaFoldDB" id="A0A066YJW9"/>
<feature type="transmembrane region" description="Helical" evidence="8">
    <location>
        <begin position="285"/>
        <end position="304"/>
    </location>
</feature>
<evidence type="ECO:0000313" key="10">
    <source>
        <dbReference type="EMBL" id="KDN81467.1"/>
    </source>
</evidence>
<dbReference type="InterPro" id="IPR038731">
    <property type="entry name" value="RgtA/B/C-like"/>
</dbReference>
<feature type="transmembrane region" description="Helical" evidence="8">
    <location>
        <begin position="116"/>
        <end position="135"/>
    </location>
</feature>
<dbReference type="PATRIC" id="fig|1348663.4.peg.6487"/>
<organism evidence="10 11">
    <name type="scientific">Kitasatospora cheerisanensis KCTC 2395</name>
    <dbReference type="NCBI Taxonomy" id="1348663"/>
    <lineage>
        <taxon>Bacteria</taxon>
        <taxon>Bacillati</taxon>
        <taxon>Actinomycetota</taxon>
        <taxon>Actinomycetes</taxon>
        <taxon>Kitasatosporales</taxon>
        <taxon>Streptomycetaceae</taxon>
        <taxon>Kitasatospora</taxon>
    </lineage>
</organism>
<reference evidence="10 11" key="1">
    <citation type="submission" date="2014-05" db="EMBL/GenBank/DDBJ databases">
        <title>Draft Genome Sequence of Kitasatospora cheerisanensis KCTC 2395.</title>
        <authorList>
            <person name="Nam D.H."/>
        </authorList>
    </citation>
    <scope>NUCLEOTIDE SEQUENCE [LARGE SCALE GENOMIC DNA]</scope>
    <source>
        <strain evidence="10 11">KCTC 2395</strain>
    </source>
</reference>
<evidence type="ECO:0000256" key="1">
    <source>
        <dbReference type="ARBA" id="ARBA00004651"/>
    </source>
</evidence>
<comment type="caution">
    <text evidence="10">The sequence shown here is derived from an EMBL/GenBank/DDBJ whole genome shotgun (WGS) entry which is preliminary data.</text>
</comment>
<feature type="domain" description="Glycosyltransferase RgtA/B/C/D-like" evidence="9">
    <location>
        <begin position="62"/>
        <end position="222"/>
    </location>
</feature>
<keyword evidence="7 8" id="KW-0472">Membrane</keyword>
<protein>
    <recommendedName>
        <fullName evidence="9">Glycosyltransferase RgtA/B/C/D-like domain-containing protein</fullName>
    </recommendedName>
</protein>
<dbReference type="PANTHER" id="PTHR33908:SF11">
    <property type="entry name" value="MEMBRANE PROTEIN"/>
    <property type="match status" value="1"/>
</dbReference>
<dbReference type="InterPro" id="IPR050297">
    <property type="entry name" value="LipidA_mod_glycosyltrf_83"/>
</dbReference>
<evidence type="ECO:0000256" key="7">
    <source>
        <dbReference type="ARBA" id="ARBA00023136"/>
    </source>
</evidence>
<keyword evidence="2" id="KW-1003">Cell membrane</keyword>
<dbReference type="GO" id="GO:0016763">
    <property type="term" value="F:pentosyltransferase activity"/>
    <property type="evidence" value="ECO:0007669"/>
    <property type="project" value="TreeGrafter"/>
</dbReference>
<keyword evidence="5 8" id="KW-0812">Transmembrane</keyword>
<keyword evidence="6 8" id="KW-1133">Transmembrane helix</keyword>
<evidence type="ECO:0000256" key="3">
    <source>
        <dbReference type="ARBA" id="ARBA00022676"/>
    </source>
</evidence>
<evidence type="ECO:0000256" key="6">
    <source>
        <dbReference type="ARBA" id="ARBA00022989"/>
    </source>
</evidence>
<dbReference type="Pfam" id="PF13231">
    <property type="entry name" value="PMT_2"/>
    <property type="match status" value="1"/>
</dbReference>
<keyword evidence="3" id="KW-0328">Glycosyltransferase</keyword>
<evidence type="ECO:0000313" key="11">
    <source>
        <dbReference type="Proteomes" id="UP000027178"/>
    </source>
</evidence>
<gene>
    <name evidence="10" type="ORF">KCH_67050</name>
</gene>
<feature type="transmembrane region" description="Helical" evidence="8">
    <location>
        <begin position="83"/>
        <end position="104"/>
    </location>
</feature>
<feature type="transmembrane region" description="Helical" evidence="8">
    <location>
        <begin position="204"/>
        <end position="222"/>
    </location>
</feature>